<evidence type="ECO:0000256" key="2">
    <source>
        <dbReference type="ARBA" id="ARBA00022475"/>
    </source>
</evidence>
<dbReference type="NCBIfam" id="TIGR04265">
    <property type="entry name" value="bac_cardiolipin"/>
    <property type="match status" value="1"/>
</dbReference>
<accession>A0A7R8WYY1</accession>
<dbReference type="Pfam" id="PF13091">
    <property type="entry name" value="PLDc_2"/>
    <property type="match status" value="2"/>
</dbReference>
<protein>
    <submittedName>
        <fullName evidence="12">Uncharacterized protein</fullName>
    </submittedName>
</protein>
<keyword evidence="4" id="KW-0808">Transferase</keyword>
<keyword evidence="9" id="KW-0472">Membrane</keyword>
<dbReference type="SUPFAM" id="SSF56024">
    <property type="entry name" value="Phospholipase D/nuclease"/>
    <property type="match status" value="2"/>
</dbReference>
<keyword evidence="2" id="KW-1003">Cell membrane</keyword>
<dbReference type="AlphaFoldDB" id="A0A7R8WYY1"/>
<keyword evidence="7" id="KW-1133">Transmembrane helix</keyword>
<evidence type="ECO:0000256" key="1">
    <source>
        <dbReference type="ARBA" id="ARBA00004236"/>
    </source>
</evidence>
<keyword evidence="6" id="KW-0677">Repeat</keyword>
<comment type="subcellular location">
    <subcellularLocation>
        <location evidence="1">Cell membrane</location>
    </subcellularLocation>
</comment>
<keyword evidence="3" id="KW-0444">Lipid biosynthesis</keyword>
<keyword evidence="11" id="KW-1208">Phospholipid metabolism</keyword>
<reference evidence="12" key="1">
    <citation type="submission" date="2020-11" db="EMBL/GenBank/DDBJ databases">
        <authorList>
            <person name="Tran Van P."/>
        </authorList>
    </citation>
    <scope>NUCLEOTIDE SEQUENCE</scope>
</reference>
<dbReference type="PANTHER" id="PTHR21248:SF22">
    <property type="entry name" value="PHOSPHOLIPASE D"/>
    <property type="match status" value="1"/>
</dbReference>
<name>A0A7R8WYY1_9CRUS</name>
<dbReference type="GO" id="GO:0005886">
    <property type="term" value="C:plasma membrane"/>
    <property type="evidence" value="ECO:0007669"/>
    <property type="project" value="UniProtKB-SubCell"/>
</dbReference>
<dbReference type="InterPro" id="IPR025202">
    <property type="entry name" value="PLD-like_dom"/>
</dbReference>
<gene>
    <name evidence="12" type="ORF">CTOB1V02_LOCUS14749</name>
</gene>
<evidence type="ECO:0000256" key="3">
    <source>
        <dbReference type="ARBA" id="ARBA00022516"/>
    </source>
</evidence>
<dbReference type="OrthoDB" id="14911at2759"/>
<evidence type="ECO:0000256" key="7">
    <source>
        <dbReference type="ARBA" id="ARBA00022989"/>
    </source>
</evidence>
<feature type="non-terminal residue" evidence="12">
    <location>
        <position position="373"/>
    </location>
</feature>
<evidence type="ECO:0000256" key="5">
    <source>
        <dbReference type="ARBA" id="ARBA00022692"/>
    </source>
</evidence>
<sequence length="373" mass="41907">MTLLLGILIPLLHLLGTLSAIHAVGHVRSSQGAIAWALSLMIMPYLVLPFYWIFGRNRFYGYVEVLRKLQEGQDHEVPFPRLLQSIDPFKSEPPEERHNNFAVLARIKGSAFTQGNSLQLLIDGAATFQAIFDVIDQAKDYLLIQFFIIKDDAVGQELLTRLTEKSRQGVSVRVLYDEVGSHGLGRNYLHSLREAGVDVRAFGSTRGFRNRFQLNFRNHRKIVIVDGQIGFVGGLNVGEEYLGKGPLGHWRDTHLQVQGPAVQALQHTFASDWYWACRQTLALEWQPVPAGDHTVLIHATGPADTLEACSMFFHQTIIGARQRLWIASPYFVPSDPIFEALQLAALRGVDVRILLPAKPDQKLVYLASFSFLQ</sequence>
<evidence type="ECO:0000256" key="9">
    <source>
        <dbReference type="ARBA" id="ARBA00023136"/>
    </source>
</evidence>
<evidence type="ECO:0000256" key="8">
    <source>
        <dbReference type="ARBA" id="ARBA00023098"/>
    </source>
</evidence>
<evidence type="ECO:0000313" key="12">
    <source>
        <dbReference type="EMBL" id="CAD7236934.1"/>
    </source>
</evidence>
<dbReference type="SMART" id="SM00155">
    <property type="entry name" value="PLDc"/>
    <property type="match status" value="1"/>
</dbReference>
<dbReference type="GO" id="GO:0032049">
    <property type="term" value="P:cardiolipin biosynthetic process"/>
    <property type="evidence" value="ECO:0007669"/>
    <property type="project" value="InterPro"/>
</dbReference>
<dbReference type="PROSITE" id="PS50035">
    <property type="entry name" value="PLD"/>
    <property type="match status" value="1"/>
</dbReference>
<keyword evidence="8" id="KW-0443">Lipid metabolism</keyword>
<keyword evidence="5" id="KW-0812">Transmembrane</keyword>
<organism evidence="12">
    <name type="scientific">Cyprideis torosa</name>
    <dbReference type="NCBI Taxonomy" id="163714"/>
    <lineage>
        <taxon>Eukaryota</taxon>
        <taxon>Metazoa</taxon>
        <taxon>Ecdysozoa</taxon>
        <taxon>Arthropoda</taxon>
        <taxon>Crustacea</taxon>
        <taxon>Oligostraca</taxon>
        <taxon>Ostracoda</taxon>
        <taxon>Podocopa</taxon>
        <taxon>Podocopida</taxon>
        <taxon>Cytherocopina</taxon>
        <taxon>Cytheroidea</taxon>
        <taxon>Cytherideidae</taxon>
        <taxon>Cyprideis</taxon>
    </lineage>
</organism>
<proteinExistence type="predicted"/>
<dbReference type="PANTHER" id="PTHR21248">
    <property type="entry name" value="CARDIOLIPIN SYNTHASE"/>
    <property type="match status" value="1"/>
</dbReference>
<dbReference type="Gene3D" id="3.30.870.10">
    <property type="entry name" value="Endonuclease Chain A"/>
    <property type="match status" value="2"/>
</dbReference>
<dbReference type="EMBL" id="OB683237">
    <property type="protein sequence ID" value="CAD7236934.1"/>
    <property type="molecule type" value="Genomic_DNA"/>
</dbReference>
<keyword evidence="10" id="KW-0594">Phospholipid biosynthesis</keyword>
<evidence type="ECO:0000256" key="11">
    <source>
        <dbReference type="ARBA" id="ARBA00023264"/>
    </source>
</evidence>
<dbReference type="FunFam" id="3.30.870.10:FF:000014">
    <property type="entry name" value="Cardiolipin synthase"/>
    <property type="match status" value="1"/>
</dbReference>
<dbReference type="InterPro" id="IPR022924">
    <property type="entry name" value="Cardiolipin_synthase"/>
</dbReference>
<evidence type="ECO:0000256" key="10">
    <source>
        <dbReference type="ARBA" id="ARBA00023209"/>
    </source>
</evidence>
<dbReference type="CDD" id="cd09155">
    <property type="entry name" value="PLDc_PaCLS_like_1"/>
    <property type="match status" value="1"/>
</dbReference>
<evidence type="ECO:0000256" key="4">
    <source>
        <dbReference type="ARBA" id="ARBA00022679"/>
    </source>
</evidence>
<evidence type="ECO:0000256" key="6">
    <source>
        <dbReference type="ARBA" id="ARBA00022737"/>
    </source>
</evidence>
<dbReference type="InterPro" id="IPR001736">
    <property type="entry name" value="PLipase_D/transphosphatidylase"/>
</dbReference>
<dbReference type="GO" id="GO:0008808">
    <property type="term" value="F:cardiolipin synthase activity"/>
    <property type="evidence" value="ECO:0007669"/>
    <property type="project" value="InterPro"/>
</dbReference>